<name>A0A927FXE7_9HYPH</name>
<feature type="transmembrane region" description="Helical" evidence="7">
    <location>
        <begin position="164"/>
        <end position="183"/>
    </location>
</feature>
<dbReference type="RefSeq" id="WP_191774911.1">
    <property type="nucleotide sequence ID" value="NZ_JACYFU010000002.1"/>
</dbReference>
<keyword evidence="6 7" id="KW-0472">Membrane</keyword>
<keyword evidence="9" id="KW-1185">Reference proteome</keyword>
<dbReference type="EMBL" id="JACYFU010000002">
    <property type="protein sequence ID" value="MBD8065766.1"/>
    <property type="molecule type" value="Genomic_DNA"/>
</dbReference>
<keyword evidence="4 7" id="KW-0812">Transmembrane</keyword>
<protein>
    <submittedName>
        <fullName evidence="8">Glycosyltransferase</fullName>
    </submittedName>
</protein>
<evidence type="ECO:0000256" key="4">
    <source>
        <dbReference type="ARBA" id="ARBA00022692"/>
    </source>
</evidence>
<feature type="transmembrane region" description="Helical" evidence="7">
    <location>
        <begin position="496"/>
        <end position="515"/>
    </location>
</feature>
<evidence type="ECO:0000256" key="2">
    <source>
        <dbReference type="ARBA" id="ARBA00022676"/>
    </source>
</evidence>
<evidence type="ECO:0000256" key="1">
    <source>
        <dbReference type="ARBA" id="ARBA00004141"/>
    </source>
</evidence>
<keyword evidence="5 7" id="KW-1133">Transmembrane helix</keyword>
<dbReference type="InterPro" id="IPR029044">
    <property type="entry name" value="Nucleotide-diphossugar_trans"/>
</dbReference>
<dbReference type="GO" id="GO:0016757">
    <property type="term" value="F:glycosyltransferase activity"/>
    <property type="evidence" value="ECO:0007669"/>
    <property type="project" value="UniProtKB-KW"/>
</dbReference>
<feature type="transmembrane region" description="Helical" evidence="7">
    <location>
        <begin position="522"/>
        <end position="545"/>
    </location>
</feature>
<accession>A0A927FXE7</accession>
<sequence length="617" mass="68935">MCAILGPGVDPETAQYYLDEALLAEVDPFRWCAGHLAISDAEVMHRAAIWAGLAFYDAVPQFAHPPVNAAQINMLAGARLVRATLASREIGFAAPDFFALLRLEALRRARPQIRDLVCLVPERALRAFLAQSASAALMDQARQHLTLKWPFAAAQLDLPGWMRWSFVFAICVFTLALLAAPLIGQWWLMPFWTVLISLPTLLRLGALFEPGRPPAIPATFEEAAEFPFYSVIVPLRDEAGMVDQLSAALSRLDYPPERLDILFVVEQRSPETIEAVRRHLHDSRFMLVEVPDAAPRTKPKALNYALPLCRGEFVVVFDAEDRPEPDQLRRIAGQFRVQPDVECIQARLNVDNGHHAFLQSQFAGEYAGLFSVLLPALARWNIVMPLGGTSNHFRVATLRALGGWDAFNVTEDADLGVRLARRRLRTATSSSATLESAPDSFKAWLGQRTRWMKGWMQTFLVHNRRPAMTFADLGLAGFALLQVLLMGMIVSPLLHSAFVMMVLVAALTGRWSLVIPDQGGAIYVAVLALGQGVVMLTNIVGLARINGKTPWWTQLALPVYWMLIGVATLRAVFDLAHRPFHWFKTPHHVVATNTDTRRWQALRRWRMRRLGRSGSLN</sequence>
<proteinExistence type="predicted"/>
<dbReference type="GO" id="GO:0016020">
    <property type="term" value="C:membrane"/>
    <property type="evidence" value="ECO:0007669"/>
    <property type="project" value="UniProtKB-SubCell"/>
</dbReference>
<gene>
    <name evidence="8" type="ORF">IC608_09790</name>
</gene>
<reference evidence="8" key="1">
    <citation type="submission" date="2020-09" db="EMBL/GenBank/DDBJ databases">
        <title>Genome seq and assembly of Devosia sp.</title>
        <authorList>
            <person name="Chhetri G."/>
        </authorList>
    </citation>
    <scope>NUCLEOTIDE SEQUENCE</scope>
    <source>
        <strain evidence="8">PTR5</strain>
    </source>
</reference>
<evidence type="ECO:0000256" key="7">
    <source>
        <dbReference type="SAM" id="Phobius"/>
    </source>
</evidence>
<keyword evidence="2" id="KW-0328">Glycosyltransferase</keyword>
<evidence type="ECO:0000256" key="5">
    <source>
        <dbReference type="ARBA" id="ARBA00022989"/>
    </source>
</evidence>
<dbReference type="Gene3D" id="3.90.550.10">
    <property type="entry name" value="Spore Coat Polysaccharide Biosynthesis Protein SpsA, Chain A"/>
    <property type="match status" value="1"/>
</dbReference>
<dbReference type="PANTHER" id="PTHR43867:SF2">
    <property type="entry name" value="CELLULOSE SYNTHASE CATALYTIC SUBUNIT A [UDP-FORMING]"/>
    <property type="match status" value="1"/>
</dbReference>
<evidence type="ECO:0000256" key="6">
    <source>
        <dbReference type="ARBA" id="ARBA00023136"/>
    </source>
</evidence>
<dbReference type="Proteomes" id="UP000654108">
    <property type="component" value="Unassembled WGS sequence"/>
</dbReference>
<evidence type="ECO:0000256" key="3">
    <source>
        <dbReference type="ARBA" id="ARBA00022679"/>
    </source>
</evidence>
<dbReference type="Pfam" id="PF13641">
    <property type="entry name" value="Glyco_tranf_2_3"/>
    <property type="match status" value="1"/>
</dbReference>
<dbReference type="PANTHER" id="PTHR43867">
    <property type="entry name" value="CELLULOSE SYNTHASE CATALYTIC SUBUNIT A [UDP-FORMING]"/>
    <property type="match status" value="1"/>
</dbReference>
<evidence type="ECO:0000313" key="8">
    <source>
        <dbReference type="EMBL" id="MBD8065766.1"/>
    </source>
</evidence>
<keyword evidence="3" id="KW-0808">Transferase</keyword>
<dbReference type="AlphaFoldDB" id="A0A927FXE7"/>
<organism evidence="8 9">
    <name type="scientific">Devosia oryzisoli</name>
    <dbReference type="NCBI Taxonomy" id="2774138"/>
    <lineage>
        <taxon>Bacteria</taxon>
        <taxon>Pseudomonadati</taxon>
        <taxon>Pseudomonadota</taxon>
        <taxon>Alphaproteobacteria</taxon>
        <taxon>Hyphomicrobiales</taxon>
        <taxon>Devosiaceae</taxon>
        <taxon>Devosia</taxon>
    </lineage>
</organism>
<evidence type="ECO:0000313" key="9">
    <source>
        <dbReference type="Proteomes" id="UP000654108"/>
    </source>
</evidence>
<comment type="subcellular location">
    <subcellularLocation>
        <location evidence="1">Membrane</location>
        <topology evidence="1">Multi-pass membrane protein</topology>
    </subcellularLocation>
</comment>
<comment type="caution">
    <text evidence="8">The sequence shown here is derived from an EMBL/GenBank/DDBJ whole genome shotgun (WGS) entry which is preliminary data.</text>
</comment>
<dbReference type="InterPro" id="IPR050321">
    <property type="entry name" value="Glycosyltr_2/OpgH_subfam"/>
</dbReference>
<feature type="transmembrane region" description="Helical" evidence="7">
    <location>
        <begin position="551"/>
        <end position="573"/>
    </location>
</feature>
<dbReference type="SUPFAM" id="SSF53448">
    <property type="entry name" value="Nucleotide-diphospho-sugar transferases"/>
    <property type="match status" value="1"/>
</dbReference>